<sequence length="563" mass="57861">MSASDPLLAAVPLLRPRLPRLLLGVALGALSLGSALALAGLSAWLITRAWQMPPVLDLSIAVVGVRTFAISRGVLHYCERLVTHDTAMRAAGTARAQIYSRLAHGRAEDATRLHSGELVARVGSDVDQLADVLVRAVLPFGVAAVLAAAATVAVGVISPAAAALLAICLLVAGIVAPWLAAKAATAQEAVARQHHSARDVAAMLALEHAPELRVAGRLQSVIVDLQRRQEAWSDAADAAARPAALATAIPTAAIGASVLGAVVAAIGLAGSAAPTTLAILMLLPLSAFEATTPLAAAAVQLTRSRIAARHLLDLTPVASPVSAPAALHRTAATATLRAHELSVAHSGTRVPNLKLRPGSRLAVTGPSGSGKTTLLMTLAGLLTPAGGEVTLDGAPLRLIDEPELRRAVSFFAEDAHVFATSIRDNLLVARGDCPDSELAVVLEQVGLSAWLTGLPDGLDTVLAAGAGALSAGQRRRLLLARAIIAPARIVLLDEPTEHLDVVDAEPILRRLLDPHGGLIAAERTVVVATHHLPDDSPSPELRISAGAYPVGQSSNAARLESES</sequence>
<dbReference type="GO" id="GO:0045454">
    <property type="term" value="P:cell redox homeostasis"/>
    <property type="evidence" value="ECO:0007669"/>
    <property type="project" value="InterPro"/>
</dbReference>
<dbReference type="CDD" id="cd03228">
    <property type="entry name" value="ABCC_MRP_Like"/>
    <property type="match status" value="1"/>
</dbReference>
<dbReference type="Gene3D" id="1.20.1560.10">
    <property type="entry name" value="ABC transporter type 1, transmembrane domain"/>
    <property type="match status" value="1"/>
</dbReference>
<name>A0A7I7KRP1_9MYCO</name>
<evidence type="ECO:0000256" key="7">
    <source>
        <dbReference type="ARBA" id="ARBA00023136"/>
    </source>
</evidence>
<evidence type="ECO:0000256" key="2">
    <source>
        <dbReference type="ARBA" id="ARBA00022448"/>
    </source>
</evidence>
<evidence type="ECO:0000259" key="11">
    <source>
        <dbReference type="PROSITE" id="PS50929"/>
    </source>
</evidence>
<keyword evidence="2" id="KW-0813">Transport</keyword>
<evidence type="ECO:0000259" key="10">
    <source>
        <dbReference type="PROSITE" id="PS50893"/>
    </source>
</evidence>
<feature type="transmembrane region" description="Helical" evidence="9">
    <location>
        <begin position="251"/>
        <end position="271"/>
    </location>
</feature>
<comment type="subcellular location">
    <subcellularLocation>
        <location evidence="1">Cell membrane</location>
        <topology evidence="1">Multi-pass membrane protein</topology>
    </subcellularLocation>
</comment>
<dbReference type="PROSITE" id="PS50893">
    <property type="entry name" value="ABC_TRANSPORTER_2"/>
    <property type="match status" value="1"/>
</dbReference>
<dbReference type="InterPro" id="IPR039421">
    <property type="entry name" value="Type_1_exporter"/>
</dbReference>
<accession>A0A7I7KRP1</accession>
<evidence type="ECO:0000256" key="9">
    <source>
        <dbReference type="SAM" id="Phobius"/>
    </source>
</evidence>
<dbReference type="InterPro" id="IPR036640">
    <property type="entry name" value="ABC1_TM_sf"/>
</dbReference>
<dbReference type="GO" id="GO:0016887">
    <property type="term" value="F:ATP hydrolysis activity"/>
    <property type="evidence" value="ECO:0007669"/>
    <property type="project" value="InterPro"/>
</dbReference>
<keyword evidence="6 9" id="KW-1133">Transmembrane helix</keyword>
<evidence type="ECO:0000313" key="12">
    <source>
        <dbReference type="EMBL" id="BBX44613.1"/>
    </source>
</evidence>
<keyword evidence="13" id="KW-1185">Reference proteome</keyword>
<protein>
    <submittedName>
        <fullName evidence="12">Thiol reductant ABC exporter subunit CydC</fullName>
    </submittedName>
</protein>
<feature type="transmembrane region" description="Helical" evidence="9">
    <location>
        <begin position="132"/>
        <end position="154"/>
    </location>
</feature>
<dbReference type="InterPro" id="IPR011527">
    <property type="entry name" value="ABC1_TM_dom"/>
</dbReference>
<evidence type="ECO:0000313" key="13">
    <source>
        <dbReference type="Proteomes" id="UP000465866"/>
    </source>
</evidence>
<evidence type="ECO:0000256" key="8">
    <source>
        <dbReference type="SAM" id="MobiDB-lite"/>
    </source>
</evidence>
<dbReference type="InterPro" id="IPR003439">
    <property type="entry name" value="ABC_transporter-like_ATP-bd"/>
</dbReference>
<dbReference type="Proteomes" id="UP000465866">
    <property type="component" value="Chromosome"/>
</dbReference>
<dbReference type="Gene3D" id="3.40.50.300">
    <property type="entry name" value="P-loop containing nucleotide triphosphate hydrolases"/>
    <property type="match status" value="1"/>
</dbReference>
<proteinExistence type="predicted"/>
<dbReference type="RefSeq" id="WP_163775041.1">
    <property type="nucleotide sequence ID" value="NZ_AP022569.1"/>
</dbReference>
<reference evidence="12 13" key="1">
    <citation type="journal article" date="2019" name="Emerg. Microbes Infect.">
        <title>Comprehensive subspecies identification of 175 nontuberculous mycobacteria species based on 7547 genomic profiles.</title>
        <authorList>
            <person name="Matsumoto Y."/>
            <person name="Kinjo T."/>
            <person name="Motooka D."/>
            <person name="Nabeya D."/>
            <person name="Jung N."/>
            <person name="Uechi K."/>
            <person name="Horii T."/>
            <person name="Iida T."/>
            <person name="Fujita J."/>
            <person name="Nakamura S."/>
        </authorList>
    </citation>
    <scope>NUCLEOTIDE SEQUENCE [LARGE SCALE GENOMIC DNA]</scope>
    <source>
        <strain evidence="12 13">JCM 12404</strain>
    </source>
</reference>
<dbReference type="NCBIfam" id="TIGR02868">
    <property type="entry name" value="CydC"/>
    <property type="match status" value="1"/>
</dbReference>
<dbReference type="GO" id="GO:0005524">
    <property type="term" value="F:ATP binding"/>
    <property type="evidence" value="ECO:0007669"/>
    <property type="project" value="UniProtKB-KW"/>
</dbReference>
<evidence type="ECO:0000256" key="4">
    <source>
        <dbReference type="ARBA" id="ARBA00022741"/>
    </source>
</evidence>
<dbReference type="SUPFAM" id="SSF90123">
    <property type="entry name" value="ABC transporter transmembrane region"/>
    <property type="match status" value="1"/>
</dbReference>
<evidence type="ECO:0000256" key="6">
    <source>
        <dbReference type="ARBA" id="ARBA00022989"/>
    </source>
</evidence>
<dbReference type="PANTHER" id="PTHR43394">
    <property type="entry name" value="ATP-DEPENDENT PERMEASE MDL1, MITOCHONDRIAL"/>
    <property type="match status" value="1"/>
</dbReference>
<feature type="transmembrane region" description="Helical" evidence="9">
    <location>
        <begin position="277"/>
        <end position="299"/>
    </location>
</feature>
<feature type="transmembrane region" description="Helical" evidence="9">
    <location>
        <begin position="160"/>
        <end position="180"/>
    </location>
</feature>
<dbReference type="KEGG" id="mcoo:MCOO_06280"/>
<dbReference type="GO" id="GO:0005886">
    <property type="term" value="C:plasma membrane"/>
    <property type="evidence" value="ECO:0007669"/>
    <property type="project" value="UniProtKB-SubCell"/>
</dbReference>
<keyword evidence="5" id="KW-0067">ATP-binding</keyword>
<keyword evidence="7 9" id="KW-0472">Membrane</keyword>
<evidence type="ECO:0000256" key="3">
    <source>
        <dbReference type="ARBA" id="ARBA00022692"/>
    </source>
</evidence>
<dbReference type="InterPro" id="IPR017871">
    <property type="entry name" value="ABC_transporter-like_CS"/>
</dbReference>
<feature type="transmembrane region" description="Helical" evidence="9">
    <location>
        <begin position="21"/>
        <end position="46"/>
    </location>
</feature>
<organism evidence="12 13">
    <name type="scientific">Mycobacterium cookii</name>
    <dbReference type="NCBI Taxonomy" id="1775"/>
    <lineage>
        <taxon>Bacteria</taxon>
        <taxon>Bacillati</taxon>
        <taxon>Actinomycetota</taxon>
        <taxon>Actinomycetes</taxon>
        <taxon>Mycobacteriales</taxon>
        <taxon>Mycobacteriaceae</taxon>
        <taxon>Mycobacterium</taxon>
    </lineage>
</organism>
<dbReference type="AlphaFoldDB" id="A0A7I7KRP1"/>
<dbReference type="InterPro" id="IPR027417">
    <property type="entry name" value="P-loop_NTPase"/>
</dbReference>
<dbReference type="GO" id="GO:0034775">
    <property type="term" value="P:glutathione transmembrane transport"/>
    <property type="evidence" value="ECO:0007669"/>
    <property type="project" value="InterPro"/>
</dbReference>
<dbReference type="PROSITE" id="PS50929">
    <property type="entry name" value="ABC_TM1F"/>
    <property type="match status" value="1"/>
</dbReference>
<feature type="domain" description="ABC transmembrane type-1" evidence="11">
    <location>
        <begin position="22"/>
        <end position="303"/>
    </location>
</feature>
<dbReference type="InterPro" id="IPR003593">
    <property type="entry name" value="AAA+_ATPase"/>
</dbReference>
<evidence type="ECO:0000256" key="1">
    <source>
        <dbReference type="ARBA" id="ARBA00004651"/>
    </source>
</evidence>
<dbReference type="EMBL" id="AP022569">
    <property type="protein sequence ID" value="BBX44613.1"/>
    <property type="molecule type" value="Genomic_DNA"/>
</dbReference>
<evidence type="ECO:0000256" key="5">
    <source>
        <dbReference type="ARBA" id="ARBA00022840"/>
    </source>
</evidence>
<dbReference type="InterPro" id="IPR014223">
    <property type="entry name" value="ABC_CydC/D"/>
</dbReference>
<keyword evidence="3 9" id="KW-0812">Transmembrane</keyword>
<keyword evidence="4" id="KW-0547">Nucleotide-binding</keyword>
<dbReference type="PANTHER" id="PTHR43394:SF1">
    <property type="entry name" value="ATP-BINDING CASSETTE SUB-FAMILY B MEMBER 10, MITOCHONDRIAL"/>
    <property type="match status" value="1"/>
</dbReference>
<feature type="region of interest" description="Disordered" evidence="8">
    <location>
        <begin position="532"/>
        <end position="563"/>
    </location>
</feature>
<dbReference type="PROSITE" id="PS00211">
    <property type="entry name" value="ABC_TRANSPORTER_1"/>
    <property type="match status" value="1"/>
</dbReference>
<gene>
    <name evidence="12" type="primary">cydC</name>
    <name evidence="12" type="ORF">MCOO_06280</name>
</gene>
<dbReference type="GO" id="GO:0015421">
    <property type="term" value="F:ABC-type oligopeptide transporter activity"/>
    <property type="evidence" value="ECO:0007669"/>
    <property type="project" value="TreeGrafter"/>
</dbReference>
<dbReference type="Pfam" id="PF00005">
    <property type="entry name" value="ABC_tran"/>
    <property type="match status" value="1"/>
</dbReference>
<feature type="domain" description="ABC transporter" evidence="10">
    <location>
        <begin position="327"/>
        <end position="559"/>
    </location>
</feature>
<dbReference type="SUPFAM" id="SSF52540">
    <property type="entry name" value="P-loop containing nucleoside triphosphate hydrolases"/>
    <property type="match status" value="1"/>
</dbReference>
<dbReference type="SMART" id="SM00382">
    <property type="entry name" value="AAA"/>
    <property type="match status" value="1"/>
</dbReference>